<dbReference type="InterPro" id="IPR003265">
    <property type="entry name" value="HhH-GPD_domain"/>
</dbReference>
<dbReference type="OrthoDB" id="9800977at2"/>
<dbReference type="PANTHER" id="PTHR10359:SF18">
    <property type="entry name" value="ENDONUCLEASE III"/>
    <property type="match status" value="1"/>
</dbReference>
<dbReference type="InterPro" id="IPR023170">
    <property type="entry name" value="HhH_base_excis_C"/>
</dbReference>
<comment type="similarity">
    <text evidence="1 12">Belongs to the Nth/MutY family.</text>
</comment>
<evidence type="ECO:0000256" key="10">
    <source>
        <dbReference type="ARBA" id="ARBA00023239"/>
    </source>
</evidence>
<dbReference type="HAMAP" id="MF_00942">
    <property type="entry name" value="Nth"/>
    <property type="match status" value="1"/>
</dbReference>
<keyword evidence="9 12" id="KW-0234">DNA repair</keyword>
<gene>
    <name evidence="12" type="primary">nth</name>
    <name evidence="15" type="ORF">DVS28_a3864</name>
</gene>
<evidence type="ECO:0000256" key="13">
    <source>
        <dbReference type="SAM" id="MobiDB-lite"/>
    </source>
</evidence>
<evidence type="ECO:0000256" key="9">
    <source>
        <dbReference type="ARBA" id="ARBA00023204"/>
    </source>
</evidence>
<comment type="cofactor">
    <cofactor evidence="12">
        <name>[4Fe-4S] cluster</name>
        <dbReference type="ChEBI" id="CHEBI:49883"/>
    </cofactor>
    <text evidence="12">Binds 1 [4Fe-4S] cluster.</text>
</comment>
<dbReference type="SMART" id="SM00478">
    <property type="entry name" value="ENDO3c"/>
    <property type="match status" value="1"/>
</dbReference>
<dbReference type="GO" id="GO:0003677">
    <property type="term" value="F:DNA binding"/>
    <property type="evidence" value="ECO:0007669"/>
    <property type="project" value="UniProtKB-UniRule"/>
</dbReference>
<evidence type="ECO:0000256" key="12">
    <source>
        <dbReference type="HAMAP-Rule" id="MF_00942"/>
    </source>
</evidence>
<dbReference type="InterPro" id="IPR004035">
    <property type="entry name" value="Endouclease-III_FeS-bd_BS"/>
</dbReference>
<dbReference type="InterPro" id="IPR003651">
    <property type="entry name" value="Endonuclease3_FeS-loop_motif"/>
</dbReference>
<reference evidence="15 16" key="1">
    <citation type="submission" date="2018-09" db="EMBL/GenBank/DDBJ databases">
        <title>Complete genome sequence of Euzebya sp. DY32-46 isolated from seawater of Pacific Ocean.</title>
        <authorList>
            <person name="Xu L."/>
            <person name="Wu Y.-H."/>
            <person name="Xu X.-W."/>
        </authorList>
    </citation>
    <scope>NUCLEOTIDE SEQUENCE [LARGE SCALE GENOMIC DNA]</scope>
    <source>
        <strain evidence="15 16">DY32-46</strain>
    </source>
</reference>
<dbReference type="InterPro" id="IPR005759">
    <property type="entry name" value="Nth"/>
</dbReference>
<dbReference type="NCBIfam" id="TIGR01083">
    <property type="entry name" value="nth"/>
    <property type="match status" value="1"/>
</dbReference>
<comment type="catalytic activity">
    <reaction evidence="12">
        <text>2'-deoxyribonucleotide-(2'-deoxyribose 5'-phosphate)-2'-deoxyribonucleotide-DNA = a 3'-end 2'-deoxyribonucleotide-(2,3-dehydro-2,3-deoxyribose 5'-phosphate)-DNA + a 5'-end 5'-phospho-2'-deoxyribonucleoside-DNA + H(+)</text>
        <dbReference type="Rhea" id="RHEA:66592"/>
        <dbReference type="Rhea" id="RHEA-COMP:13180"/>
        <dbReference type="Rhea" id="RHEA-COMP:16897"/>
        <dbReference type="Rhea" id="RHEA-COMP:17067"/>
        <dbReference type="ChEBI" id="CHEBI:15378"/>
        <dbReference type="ChEBI" id="CHEBI:136412"/>
        <dbReference type="ChEBI" id="CHEBI:157695"/>
        <dbReference type="ChEBI" id="CHEBI:167181"/>
        <dbReference type="EC" id="4.2.99.18"/>
    </reaction>
</comment>
<evidence type="ECO:0000256" key="8">
    <source>
        <dbReference type="ARBA" id="ARBA00023125"/>
    </source>
</evidence>
<evidence type="ECO:0000313" key="16">
    <source>
        <dbReference type="Proteomes" id="UP000264006"/>
    </source>
</evidence>
<dbReference type="FunFam" id="1.10.340.30:FF:000001">
    <property type="entry name" value="Endonuclease III"/>
    <property type="match status" value="1"/>
</dbReference>
<dbReference type="PANTHER" id="PTHR10359">
    <property type="entry name" value="A/G-SPECIFIC ADENINE GLYCOSYLASE/ENDONUCLEASE III"/>
    <property type="match status" value="1"/>
</dbReference>
<evidence type="ECO:0000313" key="15">
    <source>
        <dbReference type="EMBL" id="AXV08536.1"/>
    </source>
</evidence>
<evidence type="ECO:0000256" key="6">
    <source>
        <dbReference type="ARBA" id="ARBA00023004"/>
    </source>
</evidence>
<keyword evidence="8 12" id="KW-0238">DNA-binding</keyword>
<dbReference type="EC" id="4.2.99.18" evidence="12"/>
<keyword evidence="2 12" id="KW-0004">4Fe-4S</keyword>
<keyword evidence="16" id="KW-1185">Reference proteome</keyword>
<dbReference type="GO" id="GO:0006285">
    <property type="term" value="P:base-excision repair, AP site formation"/>
    <property type="evidence" value="ECO:0007669"/>
    <property type="project" value="TreeGrafter"/>
</dbReference>
<dbReference type="Pfam" id="PF00730">
    <property type="entry name" value="HhH-GPD"/>
    <property type="match status" value="1"/>
</dbReference>
<evidence type="ECO:0000256" key="3">
    <source>
        <dbReference type="ARBA" id="ARBA00022723"/>
    </source>
</evidence>
<dbReference type="Gene3D" id="1.10.340.30">
    <property type="entry name" value="Hypothetical protein, domain 2"/>
    <property type="match status" value="1"/>
</dbReference>
<keyword evidence="11 12" id="KW-0326">Glycosidase</keyword>
<keyword evidence="3 12" id="KW-0479">Metal-binding</keyword>
<dbReference type="FunFam" id="1.10.1670.10:FF:000001">
    <property type="entry name" value="Endonuclease III"/>
    <property type="match status" value="1"/>
</dbReference>
<dbReference type="SUPFAM" id="SSF48150">
    <property type="entry name" value="DNA-glycosylase"/>
    <property type="match status" value="1"/>
</dbReference>
<evidence type="ECO:0000259" key="14">
    <source>
        <dbReference type="SMART" id="SM00478"/>
    </source>
</evidence>
<keyword evidence="10 12" id="KW-0456">Lyase</keyword>
<keyword evidence="4 12" id="KW-0227">DNA damage</keyword>
<keyword evidence="6 12" id="KW-0408">Iron</keyword>
<dbReference type="AlphaFoldDB" id="A0A346Y239"/>
<dbReference type="PIRSF" id="PIRSF001435">
    <property type="entry name" value="Nth"/>
    <property type="match status" value="1"/>
</dbReference>
<keyword evidence="7 12" id="KW-0411">Iron-sulfur</keyword>
<dbReference type="InterPro" id="IPR011257">
    <property type="entry name" value="DNA_glycosylase"/>
</dbReference>
<evidence type="ECO:0000256" key="5">
    <source>
        <dbReference type="ARBA" id="ARBA00022801"/>
    </source>
</evidence>
<feature type="region of interest" description="Disordered" evidence="13">
    <location>
        <begin position="1"/>
        <end position="23"/>
    </location>
</feature>
<sequence length="253" mass="27790">MPDSTDATTSVPSTGRPLDRDSGKTLRAPVIVERLMEAYEGGVIELDHTSPFELLIATVMSAQSTDKKINEITKTLFVKYRTPEDYLSVPEEELQTDIKSSGFYRQKTKSIRGICQALIEDFDGEVPLRMADLVTLPGVARKTANVVLAGSAPEALLEDPDAGIAVDTHVTRLSKRFGFTRNDDAVKIEKDLMRLFPRQQYGPASLVIILHGRRVCDALRPRCGSCVVEDLCPSSLIAGRRDKAKQARAVGTD</sequence>
<comment type="function">
    <text evidence="12">DNA repair enzyme that has both DNA N-glycosylase activity and AP-lyase activity. The DNA N-glycosylase activity releases various damaged pyrimidines from DNA by cleaving the N-glycosidic bond, leaving an AP (apurinic/apyrimidinic) site. The AP-lyase activity cleaves the phosphodiester bond 3' to the AP site by a beta-elimination, leaving a 3'-terminal unsaturated sugar and a product with a terminal 5'-phosphate.</text>
</comment>
<feature type="binding site" evidence="12">
    <location>
        <position position="216"/>
    </location>
    <ligand>
        <name>[4Fe-4S] cluster</name>
        <dbReference type="ChEBI" id="CHEBI:49883"/>
    </ligand>
</feature>
<organism evidence="15 16">
    <name type="scientific">Euzebya pacifica</name>
    <dbReference type="NCBI Taxonomy" id="1608957"/>
    <lineage>
        <taxon>Bacteria</taxon>
        <taxon>Bacillati</taxon>
        <taxon>Actinomycetota</taxon>
        <taxon>Nitriliruptoria</taxon>
        <taxon>Euzebyales</taxon>
    </lineage>
</organism>
<feature type="binding site" evidence="12">
    <location>
        <position position="232"/>
    </location>
    <ligand>
        <name>[4Fe-4S] cluster</name>
        <dbReference type="ChEBI" id="CHEBI:49883"/>
    </ligand>
</feature>
<feature type="compositionally biased region" description="Polar residues" evidence="13">
    <location>
        <begin position="1"/>
        <end position="13"/>
    </location>
</feature>
<evidence type="ECO:0000256" key="4">
    <source>
        <dbReference type="ARBA" id="ARBA00022763"/>
    </source>
</evidence>
<dbReference type="RefSeq" id="WP_114592863.1">
    <property type="nucleotide sequence ID" value="NZ_CAXIBR010000110.1"/>
</dbReference>
<dbReference type="Proteomes" id="UP000264006">
    <property type="component" value="Chromosome"/>
</dbReference>
<accession>A0A346Y239</accession>
<dbReference type="GO" id="GO:0019104">
    <property type="term" value="F:DNA N-glycosylase activity"/>
    <property type="evidence" value="ECO:0007669"/>
    <property type="project" value="UniProtKB-UniRule"/>
</dbReference>
<evidence type="ECO:0000256" key="11">
    <source>
        <dbReference type="ARBA" id="ARBA00023295"/>
    </source>
</evidence>
<proteinExistence type="inferred from homology"/>
<dbReference type="KEGG" id="euz:DVS28_a3864"/>
<evidence type="ECO:0000256" key="2">
    <source>
        <dbReference type="ARBA" id="ARBA00022485"/>
    </source>
</evidence>
<dbReference type="GO" id="GO:0046872">
    <property type="term" value="F:metal ion binding"/>
    <property type="evidence" value="ECO:0007669"/>
    <property type="project" value="UniProtKB-KW"/>
</dbReference>
<protein>
    <recommendedName>
        <fullName evidence="12">Endonuclease III</fullName>
        <ecNumber evidence="12">4.2.99.18</ecNumber>
    </recommendedName>
    <alternativeName>
        <fullName evidence="12">DNA-(apurinic or apyrimidinic site) lyase</fullName>
    </alternativeName>
</protein>
<keyword evidence="5 12" id="KW-0378">Hydrolase</keyword>
<feature type="binding site" evidence="12">
    <location>
        <position position="223"/>
    </location>
    <ligand>
        <name>[4Fe-4S] cluster</name>
        <dbReference type="ChEBI" id="CHEBI:49883"/>
    </ligand>
</feature>
<feature type="binding site" evidence="12">
    <location>
        <position position="226"/>
    </location>
    <ligand>
        <name>[4Fe-4S] cluster</name>
        <dbReference type="ChEBI" id="CHEBI:49883"/>
    </ligand>
</feature>
<dbReference type="GO" id="GO:0051539">
    <property type="term" value="F:4 iron, 4 sulfur cluster binding"/>
    <property type="evidence" value="ECO:0007669"/>
    <property type="project" value="UniProtKB-UniRule"/>
</dbReference>
<keyword evidence="15" id="KW-0255">Endonuclease</keyword>
<evidence type="ECO:0000256" key="1">
    <source>
        <dbReference type="ARBA" id="ARBA00008343"/>
    </source>
</evidence>
<evidence type="ECO:0000256" key="7">
    <source>
        <dbReference type="ARBA" id="ARBA00023014"/>
    </source>
</evidence>
<dbReference type="GO" id="GO:0140078">
    <property type="term" value="F:class I DNA-(apurinic or apyrimidinic site) endonuclease activity"/>
    <property type="evidence" value="ECO:0007669"/>
    <property type="project" value="UniProtKB-EC"/>
</dbReference>
<dbReference type="EMBL" id="CP031165">
    <property type="protein sequence ID" value="AXV08536.1"/>
    <property type="molecule type" value="Genomic_DNA"/>
</dbReference>
<keyword evidence="15" id="KW-0540">Nuclease</keyword>
<dbReference type="SMART" id="SM00525">
    <property type="entry name" value="FES"/>
    <property type="match status" value="1"/>
</dbReference>
<dbReference type="CDD" id="cd00056">
    <property type="entry name" value="ENDO3c"/>
    <property type="match status" value="1"/>
</dbReference>
<feature type="domain" description="HhH-GPD" evidence="14">
    <location>
        <begin position="60"/>
        <end position="214"/>
    </location>
</feature>
<name>A0A346Y239_9ACTN</name>
<dbReference type="PROSITE" id="PS00764">
    <property type="entry name" value="ENDONUCLEASE_III_1"/>
    <property type="match status" value="1"/>
</dbReference>
<dbReference type="Gene3D" id="1.10.1670.10">
    <property type="entry name" value="Helix-hairpin-Helix base-excision DNA repair enzymes (C-terminal)"/>
    <property type="match status" value="1"/>
</dbReference>